<dbReference type="SUPFAM" id="SSF48403">
    <property type="entry name" value="Ankyrin repeat"/>
    <property type="match status" value="1"/>
</dbReference>
<evidence type="ECO:0000256" key="4">
    <source>
        <dbReference type="ARBA" id="ARBA00023159"/>
    </source>
</evidence>
<dbReference type="PANTHER" id="PTHR23335">
    <property type="entry name" value="CALMODULIN-BINDING TRANSCRIPTION ACTIVATOR CAMTA"/>
    <property type="match status" value="1"/>
</dbReference>
<reference evidence="9" key="1">
    <citation type="submission" date="2022-08" db="UniProtKB">
        <authorList>
            <consortium name="EnsemblMetazoa"/>
        </authorList>
    </citation>
    <scope>IDENTIFICATION</scope>
    <source>
        <strain evidence="9">Israel</strain>
    </source>
</reference>
<feature type="region of interest" description="Disordered" evidence="8">
    <location>
        <begin position="266"/>
        <end position="294"/>
    </location>
</feature>
<dbReference type="PROSITE" id="PS51437">
    <property type="entry name" value="CG_1"/>
    <property type="match status" value="1"/>
</dbReference>
<dbReference type="EnsemblMetazoa" id="PPAI004941-RA">
    <property type="protein sequence ID" value="PPAI004941-PA"/>
    <property type="gene ID" value="PPAI004941"/>
</dbReference>
<evidence type="ECO:0000256" key="6">
    <source>
        <dbReference type="ARBA" id="ARBA00023242"/>
    </source>
</evidence>
<dbReference type="VEuPathDB" id="VectorBase:PPAPM1_006561"/>
<keyword evidence="3" id="KW-0040">ANK repeat</keyword>
<name>A0A1B0DB44_PHLPP</name>
<dbReference type="InterPro" id="IPR002110">
    <property type="entry name" value="Ankyrin_rpt"/>
</dbReference>
<accession>A0A1B0DB44</accession>
<evidence type="ECO:0000256" key="5">
    <source>
        <dbReference type="ARBA" id="ARBA00023163"/>
    </source>
</evidence>
<dbReference type="GO" id="GO:0003690">
    <property type="term" value="F:double-stranded DNA binding"/>
    <property type="evidence" value="ECO:0007669"/>
    <property type="project" value="TreeGrafter"/>
</dbReference>
<dbReference type="InterPro" id="IPR005559">
    <property type="entry name" value="CG-1_dom"/>
</dbReference>
<feature type="region of interest" description="Disordered" evidence="8">
    <location>
        <begin position="476"/>
        <end position="520"/>
    </location>
</feature>
<keyword evidence="4" id="KW-0010">Activator</keyword>
<organism evidence="9 10">
    <name type="scientific">Phlebotomus papatasi</name>
    <name type="common">Sandfly</name>
    <dbReference type="NCBI Taxonomy" id="29031"/>
    <lineage>
        <taxon>Eukaryota</taxon>
        <taxon>Metazoa</taxon>
        <taxon>Ecdysozoa</taxon>
        <taxon>Arthropoda</taxon>
        <taxon>Hexapoda</taxon>
        <taxon>Insecta</taxon>
        <taxon>Pterygota</taxon>
        <taxon>Neoptera</taxon>
        <taxon>Endopterygota</taxon>
        <taxon>Diptera</taxon>
        <taxon>Nematocera</taxon>
        <taxon>Psychodoidea</taxon>
        <taxon>Psychodidae</taxon>
        <taxon>Phlebotomus</taxon>
        <taxon>Phlebotomus</taxon>
    </lineage>
</organism>
<dbReference type="Gene3D" id="1.25.40.20">
    <property type="entry name" value="Ankyrin repeat-containing domain"/>
    <property type="match status" value="1"/>
</dbReference>
<feature type="compositionally biased region" description="Polar residues" evidence="8">
    <location>
        <begin position="907"/>
        <end position="922"/>
    </location>
</feature>
<keyword evidence="5" id="KW-0804">Transcription</keyword>
<dbReference type="InterPro" id="IPR036770">
    <property type="entry name" value="Ankyrin_rpt-contain_sf"/>
</dbReference>
<dbReference type="GO" id="GO:0005634">
    <property type="term" value="C:nucleus"/>
    <property type="evidence" value="ECO:0007669"/>
    <property type="project" value="UniProtKB-SubCell"/>
</dbReference>
<dbReference type="Pfam" id="PF03859">
    <property type="entry name" value="CG-1"/>
    <property type="match status" value="1"/>
</dbReference>
<dbReference type="EMBL" id="AJVK01000732">
    <property type="status" value="NOT_ANNOTATED_CDS"/>
    <property type="molecule type" value="Genomic_DNA"/>
</dbReference>
<feature type="compositionally biased region" description="Basic and acidic residues" evidence="8">
    <location>
        <begin position="923"/>
        <end position="941"/>
    </location>
</feature>
<feature type="compositionally biased region" description="Polar residues" evidence="8">
    <location>
        <begin position="483"/>
        <end position="501"/>
    </location>
</feature>
<dbReference type="AlphaFoldDB" id="A0A1B0DB44"/>
<dbReference type="SMART" id="SM01076">
    <property type="entry name" value="CG-1"/>
    <property type="match status" value="1"/>
</dbReference>
<evidence type="ECO:0000256" key="3">
    <source>
        <dbReference type="ARBA" id="ARBA00023043"/>
    </source>
</evidence>
<comment type="similarity">
    <text evidence="2">Belongs to the CAMTA family.</text>
</comment>
<evidence type="ECO:0000313" key="9">
    <source>
        <dbReference type="EnsemblMetazoa" id="PPAI004941-PA"/>
    </source>
</evidence>
<proteinExistence type="inferred from homology"/>
<dbReference type="Proteomes" id="UP000092462">
    <property type="component" value="Unassembled WGS sequence"/>
</dbReference>
<evidence type="ECO:0000256" key="1">
    <source>
        <dbReference type="ARBA" id="ARBA00004123"/>
    </source>
</evidence>
<dbReference type="Pfam" id="PF01833">
    <property type="entry name" value="TIG"/>
    <property type="match status" value="1"/>
</dbReference>
<dbReference type="EMBL" id="AJVK01000734">
    <property type="status" value="NOT_ANNOTATED_CDS"/>
    <property type="molecule type" value="Genomic_DNA"/>
</dbReference>
<dbReference type="Pfam" id="PF00023">
    <property type="entry name" value="Ank"/>
    <property type="match status" value="1"/>
</dbReference>
<sequence length="1006" mass="112810">GEPIKLPENLESLPRADHFPTQRHRWNTNEEIAAILINFERHSEWQSKEVKTRPKSGSMLLYSRKKVRYRRDGYCWKKRKDGKTTREDHMKLKVQGTECIYGCYVHSAILPTFHRRCYWLLQNPDIVLVHYLNVPYPDDNKMAVIAPSLALWGDKKDEDEPDTTNDIELSTAETVESIVVQLMEKQRAARQAALVKQLECGCSNSNCTDGKSCSHPMRRIPVVKNGNDKRLDNCNQWNDRWKNHGQMGEVDSSKCLNNQIHYQVRDSSSNVSSSMTMASNSSNHSVKPKSNTNSNVVRNSALHESPNLNEISINTHNNSNSINRQGNHNLLNLANRIVTISTSHNIIPNHRSVSIVSQSNNGTAMNTADMSIMSTNLQMERHDQNQQQHLQIDNHQEHQQCSTTNLVNSARMNTSTTTPPLVLNLSQIQNPNGSLLILNGQQQPLVCQTQFMKGKSDKEQIIKSEMVCQKLLTNPMAPKDDVQGSSMSNAKNQSMNTSSSGLAGKSDKKSENTSKDSESLSYFNETLDLSQEDIQKTLSANMPLSNHNTDETMNSDINPMDFMDNVCVGNTPSVHDDDVFVNLDAFDMLVEFPDLELDGKNNLADSAIDSASINCDKLVANVHETKNSSNAELFDITDYSPEWAYPDGGVKILITGPWNVNCSYTVLFDSFPVPTTIVQSGVLRCFCPAHDVGYVTLQVACEGYPDDSVLLKQPNFEERLVNYCQSLSLRTWNDNLFGWHIGHKNMTLLHLASALGYSKLVLTMLTWREENSSIILEAEIDALRQDDEGFTPLMWACARGHNDTAIMLYHWNHNAINLKNRFQMFVNLTSVLERLEIDRMNGKFSNASVKSLKSSDFDTFSQSFNTTPNDGFKHEFGDKLCNDKATLSPESSASSSRLDFDVKKRQNSPNYDQISDSGSETMSKSDSEIKNGNENRSHDGVFLRPVAVSSSSSPILKFAKRPSVDSGEISAGDSSPMGQQDTVQNDDENDERHLDIDSMSQEGGVF</sequence>
<dbReference type="PANTHER" id="PTHR23335:SF1">
    <property type="entry name" value="CALMODULIN-BINDING TRANSCRIPTION ACTIVATOR, ISOFORM F"/>
    <property type="match status" value="1"/>
</dbReference>
<dbReference type="InterPro" id="IPR002909">
    <property type="entry name" value="IPT_dom"/>
</dbReference>
<evidence type="ECO:0000256" key="7">
    <source>
        <dbReference type="ARBA" id="ARBA00029480"/>
    </source>
</evidence>
<feature type="compositionally biased region" description="Basic and acidic residues" evidence="8">
    <location>
        <begin position="505"/>
        <end position="518"/>
    </location>
</feature>
<dbReference type="GO" id="GO:0048731">
    <property type="term" value="P:system development"/>
    <property type="evidence" value="ECO:0007669"/>
    <property type="project" value="UniProtKB-ARBA"/>
</dbReference>
<dbReference type="GO" id="GO:0048468">
    <property type="term" value="P:cell development"/>
    <property type="evidence" value="ECO:0007669"/>
    <property type="project" value="UniProtKB-ARBA"/>
</dbReference>
<feature type="region of interest" description="Disordered" evidence="8">
    <location>
        <begin position="886"/>
        <end position="1006"/>
    </location>
</feature>
<dbReference type="EMBL" id="AJVK01000733">
    <property type="status" value="NOT_ANNOTATED_CDS"/>
    <property type="molecule type" value="Genomic_DNA"/>
</dbReference>
<feature type="compositionally biased region" description="Low complexity" evidence="8">
    <location>
        <begin position="267"/>
        <end position="285"/>
    </location>
</feature>
<comment type="subcellular location">
    <subcellularLocation>
        <location evidence="1">Nucleus</location>
    </subcellularLocation>
</comment>
<evidence type="ECO:0000256" key="2">
    <source>
        <dbReference type="ARBA" id="ARBA00008267"/>
    </source>
</evidence>
<comment type="subunit">
    <text evidence="7">May interact with calmodulin.</text>
</comment>
<dbReference type="GO" id="GO:0006357">
    <property type="term" value="P:regulation of transcription by RNA polymerase II"/>
    <property type="evidence" value="ECO:0007669"/>
    <property type="project" value="TreeGrafter"/>
</dbReference>
<dbReference type="SUPFAM" id="SSF81296">
    <property type="entry name" value="E set domains"/>
    <property type="match status" value="1"/>
</dbReference>
<evidence type="ECO:0000313" key="10">
    <source>
        <dbReference type="Proteomes" id="UP000092462"/>
    </source>
</evidence>
<dbReference type="Gene3D" id="2.60.40.10">
    <property type="entry name" value="Immunoglobulins"/>
    <property type="match status" value="1"/>
</dbReference>
<keyword evidence="6" id="KW-0539">Nucleus</keyword>
<dbReference type="InterPro" id="IPR014756">
    <property type="entry name" value="Ig_E-set"/>
</dbReference>
<feature type="compositionally biased region" description="Polar residues" evidence="8">
    <location>
        <begin position="972"/>
        <end position="983"/>
    </location>
</feature>
<dbReference type="GO" id="GO:0003712">
    <property type="term" value="F:transcription coregulator activity"/>
    <property type="evidence" value="ECO:0007669"/>
    <property type="project" value="TreeGrafter"/>
</dbReference>
<dbReference type="VEuPathDB" id="VectorBase:PPAI004941"/>
<keyword evidence="10" id="KW-1185">Reference proteome</keyword>
<protein>
    <submittedName>
        <fullName evidence="9">Uncharacterized protein</fullName>
    </submittedName>
</protein>
<dbReference type="InterPro" id="IPR013783">
    <property type="entry name" value="Ig-like_fold"/>
</dbReference>
<evidence type="ECO:0000256" key="8">
    <source>
        <dbReference type="SAM" id="MobiDB-lite"/>
    </source>
</evidence>